<keyword evidence="1" id="KW-0812">Transmembrane</keyword>
<organism evidence="2 3">
    <name type="scientific">Terrisporobacter glycolicus ATCC 14880 = DSM 1288</name>
    <dbReference type="NCBI Taxonomy" id="1121315"/>
    <lineage>
        <taxon>Bacteria</taxon>
        <taxon>Bacillati</taxon>
        <taxon>Bacillota</taxon>
        <taxon>Clostridia</taxon>
        <taxon>Peptostreptococcales</taxon>
        <taxon>Peptostreptococcaceae</taxon>
        <taxon>Terrisporobacter</taxon>
    </lineage>
</organism>
<accession>A0ABZ2EU01</accession>
<feature type="transmembrane region" description="Helical" evidence="1">
    <location>
        <begin position="6"/>
        <end position="27"/>
    </location>
</feature>
<keyword evidence="1" id="KW-1133">Transmembrane helix</keyword>
<dbReference type="Proteomes" id="UP001348492">
    <property type="component" value="Chromosome"/>
</dbReference>
<keyword evidence="1" id="KW-0472">Membrane</keyword>
<gene>
    <name evidence="2" type="ORF">TEGL_17950</name>
</gene>
<evidence type="ECO:0008006" key="4">
    <source>
        <dbReference type="Google" id="ProtNLM"/>
    </source>
</evidence>
<dbReference type="RefSeq" id="WP_018591186.1">
    <property type="nucleotide sequence ID" value="NZ_CP117523.1"/>
</dbReference>
<dbReference type="EMBL" id="CP117523">
    <property type="protein sequence ID" value="WWD83386.1"/>
    <property type="molecule type" value="Genomic_DNA"/>
</dbReference>
<evidence type="ECO:0000313" key="3">
    <source>
        <dbReference type="Proteomes" id="UP001348492"/>
    </source>
</evidence>
<proteinExistence type="predicted"/>
<keyword evidence="3" id="KW-1185">Reference proteome</keyword>
<name>A0ABZ2EU01_9FIRM</name>
<reference evidence="2 3" key="1">
    <citation type="journal article" date="2023" name="PLoS ONE">
        <title>Genome-based metabolic and phylogenomic analysis of three Terrisporobacter species.</title>
        <authorList>
            <person name="Boer T."/>
            <person name="Bengelsdorf F.R."/>
            <person name="Bomeke M."/>
            <person name="Daniel R."/>
            <person name="Poehlein A."/>
        </authorList>
    </citation>
    <scope>NUCLEOTIDE SEQUENCE [LARGE SCALE GENOMIC DNA]</scope>
    <source>
        <strain evidence="2 3">DSM 1288</strain>
    </source>
</reference>
<protein>
    <recommendedName>
        <fullName evidence="4">Bacterial Pleckstrin homology domain-containing protein</fullName>
    </recommendedName>
</protein>
<evidence type="ECO:0000313" key="2">
    <source>
        <dbReference type="EMBL" id="WWD83386.1"/>
    </source>
</evidence>
<evidence type="ECO:0000256" key="1">
    <source>
        <dbReference type="SAM" id="Phobius"/>
    </source>
</evidence>
<sequence length="137" mass="15338">MEKVMKYGYVFLLGIFLIVGLLICFAIKQGDSKLIPVEIKNNEVIIMNNAYGVDDIVKVELLDKVSLSGGSGFNSANTNNGRYKVNGDNFKSRVCIHKNVSPFIRLTTKNSVIVFNEDNSDTTKKIFNQLIELKKSE</sequence>